<reference evidence="2" key="1">
    <citation type="submission" date="2022-06" db="EMBL/GenBank/DDBJ databases">
        <title>Genome sequencing of Brevibacillus sp. BB3-R1.</title>
        <authorList>
            <person name="Heo J."/>
            <person name="Lee D."/>
            <person name="Won M."/>
            <person name="Han B.-H."/>
            <person name="Hong S.-B."/>
            <person name="Kwon S.-W."/>
        </authorList>
    </citation>
    <scope>NUCLEOTIDE SEQUENCE</scope>
    <source>
        <strain evidence="2">BB3-R1</strain>
    </source>
</reference>
<evidence type="ECO:0000313" key="3">
    <source>
        <dbReference type="Proteomes" id="UP001056500"/>
    </source>
</evidence>
<feature type="compositionally biased region" description="Basic and acidic residues" evidence="1">
    <location>
        <begin position="1"/>
        <end position="12"/>
    </location>
</feature>
<protein>
    <submittedName>
        <fullName evidence="2">Uncharacterized protein</fullName>
    </submittedName>
</protein>
<sequence>MGKGVLAKDIHKCSPHKQKQASPAYETSQPSASRKQRKFAIHPRIVSGKMEYDFCSLFCFIVQKLA</sequence>
<feature type="region of interest" description="Disordered" evidence="1">
    <location>
        <begin position="1"/>
        <end position="37"/>
    </location>
</feature>
<accession>A0ABY4WBF1</accession>
<keyword evidence="3" id="KW-1185">Reference proteome</keyword>
<evidence type="ECO:0000256" key="1">
    <source>
        <dbReference type="SAM" id="MobiDB-lite"/>
    </source>
</evidence>
<proteinExistence type="predicted"/>
<dbReference type="Proteomes" id="UP001056500">
    <property type="component" value="Chromosome"/>
</dbReference>
<gene>
    <name evidence="2" type="ORF">NDK47_20495</name>
</gene>
<dbReference type="EMBL" id="CP098755">
    <property type="protein sequence ID" value="USG64506.1"/>
    <property type="molecule type" value="Genomic_DNA"/>
</dbReference>
<dbReference type="RefSeq" id="WP_251871618.1">
    <property type="nucleotide sequence ID" value="NZ_CP098755.1"/>
</dbReference>
<evidence type="ECO:0000313" key="2">
    <source>
        <dbReference type="EMBL" id="USG64506.1"/>
    </source>
</evidence>
<name>A0ABY4WBF1_9BACL</name>
<organism evidence="2 3">
    <name type="scientific">Brevibacillus ruminantium</name>
    <dbReference type="NCBI Taxonomy" id="2950604"/>
    <lineage>
        <taxon>Bacteria</taxon>
        <taxon>Bacillati</taxon>
        <taxon>Bacillota</taxon>
        <taxon>Bacilli</taxon>
        <taxon>Bacillales</taxon>
        <taxon>Paenibacillaceae</taxon>
        <taxon>Brevibacillus</taxon>
    </lineage>
</organism>